<dbReference type="WBParaSite" id="PDA_v2.g2470.t1">
    <property type="protein sequence ID" value="PDA_v2.g2470.t1"/>
    <property type="gene ID" value="PDA_v2.g2470"/>
</dbReference>
<proteinExistence type="predicted"/>
<feature type="region of interest" description="Disordered" evidence="1">
    <location>
        <begin position="298"/>
        <end position="362"/>
    </location>
</feature>
<evidence type="ECO:0000256" key="1">
    <source>
        <dbReference type="SAM" id="MobiDB-lite"/>
    </source>
</evidence>
<feature type="compositionally biased region" description="Polar residues" evidence="1">
    <location>
        <begin position="304"/>
        <end position="331"/>
    </location>
</feature>
<feature type="compositionally biased region" description="Low complexity" evidence="1">
    <location>
        <begin position="31"/>
        <end position="43"/>
    </location>
</feature>
<sequence>MVQIMVKLLHNTVLLHNTYDAETLTYSCSSTPSFSTRSSTNSSLLVTPPSQPPVFHPSVNSRQHESATLPETSSVVLDNILSPHNSVSVPRAAASENYTPHKLVRTLQPKISRQSSILRQTLSTSIRQNGPDAHPLTNSSSSTQCLCLRRQTPSAYNQKTTARLSVSARPSTNDPSLPVTPLRQPPVFFSSINSRHFKHTRSCDYDRLVIDCTPVIVAVGTHRDVSFFIAVDDIALKVNGHFADALQFFMEVVFVFNLSYDKQTTSIVYLFENLMGFSAKFGSGRQSLINMLLPPSTPLIESPPRQTSNESSIENDVPTQSSIPSNTQTTPRVLRKRPHLTLRQSQAQSTEEVLSSSQPSQE</sequence>
<evidence type="ECO:0000313" key="2">
    <source>
        <dbReference type="Proteomes" id="UP000887578"/>
    </source>
</evidence>
<feature type="region of interest" description="Disordered" evidence="1">
    <location>
        <begin position="31"/>
        <end position="67"/>
    </location>
</feature>
<reference evidence="3" key="1">
    <citation type="submission" date="2022-11" db="UniProtKB">
        <authorList>
            <consortium name="WormBaseParasite"/>
        </authorList>
    </citation>
    <scope>IDENTIFICATION</scope>
</reference>
<keyword evidence="2" id="KW-1185">Reference proteome</keyword>
<protein>
    <submittedName>
        <fullName evidence="3">Uncharacterized protein</fullName>
    </submittedName>
</protein>
<accession>A0A914Q6R3</accession>
<dbReference type="AlphaFoldDB" id="A0A914Q6R3"/>
<feature type="compositionally biased region" description="Polar residues" evidence="1">
    <location>
        <begin position="342"/>
        <end position="362"/>
    </location>
</feature>
<name>A0A914Q6R3_9BILA</name>
<dbReference type="Proteomes" id="UP000887578">
    <property type="component" value="Unplaced"/>
</dbReference>
<feature type="compositionally biased region" description="Polar residues" evidence="1">
    <location>
        <begin position="158"/>
        <end position="175"/>
    </location>
</feature>
<organism evidence="2 3">
    <name type="scientific">Panagrolaimus davidi</name>
    <dbReference type="NCBI Taxonomy" id="227884"/>
    <lineage>
        <taxon>Eukaryota</taxon>
        <taxon>Metazoa</taxon>
        <taxon>Ecdysozoa</taxon>
        <taxon>Nematoda</taxon>
        <taxon>Chromadorea</taxon>
        <taxon>Rhabditida</taxon>
        <taxon>Tylenchina</taxon>
        <taxon>Panagrolaimomorpha</taxon>
        <taxon>Panagrolaimoidea</taxon>
        <taxon>Panagrolaimidae</taxon>
        <taxon>Panagrolaimus</taxon>
    </lineage>
</organism>
<feature type="region of interest" description="Disordered" evidence="1">
    <location>
        <begin position="158"/>
        <end position="177"/>
    </location>
</feature>
<evidence type="ECO:0000313" key="3">
    <source>
        <dbReference type="WBParaSite" id="PDA_v2.g2470.t1"/>
    </source>
</evidence>